<gene>
    <name evidence="1" type="ORF">METZ01_LOCUS207025</name>
</gene>
<reference evidence="1" key="1">
    <citation type="submission" date="2018-05" db="EMBL/GenBank/DDBJ databases">
        <authorList>
            <person name="Lanie J.A."/>
            <person name="Ng W.-L."/>
            <person name="Kazmierczak K.M."/>
            <person name="Andrzejewski T.M."/>
            <person name="Davidsen T.M."/>
            <person name="Wayne K.J."/>
            <person name="Tettelin H."/>
            <person name="Glass J.I."/>
            <person name="Rusch D."/>
            <person name="Podicherti R."/>
            <person name="Tsui H.-C.T."/>
            <person name="Winkler M.E."/>
        </authorList>
    </citation>
    <scope>NUCLEOTIDE SEQUENCE</scope>
</reference>
<dbReference type="EMBL" id="UINC01046317">
    <property type="protein sequence ID" value="SVB54171.1"/>
    <property type="molecule type" value="Genomic_DNA"/>
</dbReference>
<name>A0A382EW45_9ZZZZ</name>
<proteinExistence type="predicted"/>
<protein>
    <submittedName>
        <fullName evidence="1">Uncharacterized protein</fullName>
    </submittedName>
</protein>
<organism evidence="1">
    <name type="scientific">marine metagenome</name>
    <dbReference type="NCBI Taxonomy" id="408172"/>
    <lineage>
        <taxon>unclassified sequences</taxon>
        <taxon>metagenomes</taxon>
        <taxon>ecological metagenomes</taxon>
    </lineage>
</organism>
<feature type="non-terminal residue" evidence="1">
    <location>
        <position position="1"/>
    </location>
</feature>
<sequence>VKLIGQIQNWAKRSKQPIRLNGNPLGLGRLSAWYSPNKDETKPQN</sequence>
<dbReference type="AlphaFoldDB" id="A0A382EW45"/>
<evidence type="ECO:0000313" key="1">
    <source>
        <dbReference type="EMBL" id="SVB54171.1"/>
    </source>
</evidence>
<accession>A0A382EW45</accession>